<feature type="region of interest" description="Disordered" evidence="2">
    <location>
        <begin position="104"/>
        <end position="211"/>
    </location>
</feature>
<feature type="region of interest" description="Disordered" evidence="2">
    <location>
        <begin position="879"/>
        <end position="967"/>
    </location>
</feature>
<feature type="compositionally biased region" description="Acidic residues" evidence="2">
    <location>
        <begin position="138"/>
        <end position="147"/>
    </location>
</feature>
<feature type="compositionally biased region" description="Low complexity" evidence="2">
    <location>
        <begin position="148"/>
        <end position="162"/>
    </location>
</feature>
<accession>A0A9X6NIF2</accession>
<feature type="compositionally biased region" description="Polar residues" evidence="2">
    <location>
        <begin position="946"/>
        <end position="967"/>
    </location>
</feature>
<keyword evidence="1" id="KW-0479">Metal-binding</keyword>
<feature type="compositionally biased region" description="Polar residues" evidence="2">
    <location>
        <begin position="549"/>
        <end position="566"/>
    </location>
</feature>
<dbReference type="EMBL" id="MTYJ01000444">
    <property type="protein sequence ID" value="OWA54702.1"/>
    <property type="molecule type" value="Genomic_DNA"/>
</dbReference>
<dbReference type="GO" id="GO:0008270">
    <property type="term" value="F:zinc ion binding"/>
    <property type="evidence" value="ECO:0007669"/>
    <property type="project" value="UniProtKB-KW"/>
</dbReference>
<evidence type="ECO:0000259" key="3">
    <source>
        <dbReference type="PROSITE" id="PS50158"/>
    </source>
</evidence>
<evidence type="ECO:0000256" key="1">
    <source>
        <dbReference type="PROSITE-ProRule" id="PRU00047"/>
    </source>
</evidence>
<feature type="region of interest" description="Disordered" evidence="2">
    <location>
        <begin position="520"/>
        <end position="582"/>
    </location>
</feature>
<dbReference type="Gene3D" id="4.10.60.10">
    <property type="entry name" value="Zinc finger, CCHC-type"/>
    <property type="match status" value="1"/>
</dbReference>
<feature type="compositionally biased region" description="Polar residues" evidence="2">
    <location>
        <begin position="163"/>
        <end position="185"/>
    </location>
</feature>
<proteinExistence type="predicted"/>
<dbReference type="Proteomes" id="UP000192578">
    <property type="component" value="Unassembled WGS sequence"/>
</dbReference>
<keyword evidence="5" id="KW-1185">Reference proteome</keyword>
<feature type="compositionally biased region" description="Low complexity" evidence="2">
    <location>
        <begin position="29"/>
        <end position="48"/>
    </location>
</feature>
<keyword evidence="1" id="KW-0863">Zinc-finger</keyword>
<feature type="region of interest" description="Disordered" evidence="2">
    <location>
        <begin position="227"/>
        <end position="298"/>
    </location>
</feature>
<name>A0A9X6NIF2_HYPEX</name>
<dbReference type="PROSITE" id="PS50158">
    <property type="entry name" value="ZF_CCHC"/>
    <property type="match status" value="1"/>
</dbReference>
<feature type="compositionally biased region" description="Polar residues" evidence="2">
    <location>
        <begin position="111"/>
        <end position="121"/>
    </location>
</feature>
<gene>
    <name evidence="4" type="ORF">BV898_19103</name>
</gene>
<reference evidence="5" key="1">
    <citation type="submission" date="2017-01" db="EMBL/GenBank/DDBJ databases">
        <title>Comparative genomics of anhydrobiosis in the tardigrade Hypsibius dujardini.</title>
        <authorList>
            <person name="Yoshida Y."/>
            <person name="Koutsovoulos G."/>
            <person name="Laetsch D."/>
            <person name="Stevens L."/>
            <person name="Kumar S."/>
            <person name="Horikawa D."/>
            <person name="Ishino K."/>
            <person name="Komine S."/>
            <person name="Tomita M."/>
            <person name="Blaxter M."/>
            <person name="Arakawa K."/>
        </authorList>
    </citation>
    <scope>NUCLEOTIDE SEQUENCE [LARGE SCALE GENOMIC DNA]</scope>
    <source>
        <strain evidence="5">Z151</strain>
    </source>
</reference>
<organism evidence="4 5">
    <name type="scientific">Hypsibius exemplaris</name>
    <name type="common">Freshwater tardigrade</name>
    <dbReference type="NCBI Taxonomy" id="2072580"/>
    <lineage>
        <taxon>Eukaryota</taxon>
        <taxon>Metazoa</taxon>
        <taxon>Ecdysozoa</taxon>
        <taxon>Tardigrada</taxon>
        <taxon>Eutardigrada</taxon>
        <taxon>Parachela</taxon>
        <taxon>Hypsibioidea</taxon>
        <taxon>Hypsibiidae</taxon>
        <taxon>Hypsibius</taxon>
    </lineage>
</organism>
<dbReference type="SUPFAM" id="SSF57756">
    <property type="entry name" value="Retrovirus zinc finger-like domains"/>
    <property type="match status" value="1"/>
</dbReference>
<feature type="compositionally biased region" description="Basic and acidic residues" evidence="2">
    <location>
        <begin position="262"/>
        <end position="296"/>
    </location>
</feature>
<sequence>MSKYTAKPTSKVPAALRKLDLGKPDQVLSSRLRSRARPSVVQQQSRVVTAPTTDRPRSESIAKEFATPPISPDFPVALSKLDAILKRGKRRVNIQLIPLAEDSSEPFEVNEPSSSEDSPLSNKERSDLDRTLYIPDTNSEEIPESDSESVSPSQSSRTSTVENTMAGNDVQSNQSQSDINRNGVNSQERSQPPPSSSVQNAPVLDNQVPASGPHIVAQPQLVDVQSGSAVHRVSTQGAADSVSVQQPRDTQENRSPLSSQRQLEDANRTFHGNSERNHDQNTCVNHHEGGQDRVRNDSPVVIGTFRRDGYCNPEYQDEFQSNRSGAAPGRSHSYHHQQQQRSRDLQVEPPLDREVMAEIWEQTRLTQEMNERAERLDLQRSKDSQSRHNFSSVFLAEQDSDYIDPVQRAKLWEIGKKIRQQAESVMDEQEQTMSFGHAPLSKSVSFDQNKTYGANTFTRMPFATSTINQAYSQAPPPQWNGEIVSVIHSQYDSEANRVLRNGQPQSILQSSKRNEFSEVAENVGRGGVQPKTTANPYAFQFPYPDQPYQKPNNDADQSRYGSSSRYGNQRDRNNSGSRNDRTQLTNLINLSNNQSCIGNNTLNRTVLDSLVSLTKQVNGLQAKSNSGRRTLEVETTQFDIERAKALKDWAEAPFVNKCLIPRKQLSLPQFGLKNGDIRLLIRLYEAALMSNPPLNDVEILNEAMVLMGPEVQQCLFRQMQMDKGEIRSWAYYRALLILEFEKNSREREMEAASALKTRRLRDKEPPRHLFRDLDQYFFDIDSAMSDRTKIMTLAETLRSNQHQSAKVRGWTHLTWEEVKEKAADLIYEKRTYAENIEYGRVREKLAEAERSLLSNESFPLTTLDVFAMNNKPDLRMPQNEVGWSPHMPEQRMGRDPSLPPHNSGYVPRNNGPFGNGMAMNAPPGNSYRSSYETGRYSPGPEPGRTMQHSHYTGRTNSQSPGRPVRSSSVDPCFRCGKTGHWLKDCPRAPPKLTPCLAHNTTDHDEEDCPERRCTFCEYALKDSVAARGHLNTQCIKWMKSASGNPIEAQSKERLLKLTIDKYQTEGTTETPNSPQIPKTMVRVGDKDGRLSMEPLIRPISSVTVQMETDEAARYELWKQRTSDYGHQVSKNE</sequence>
<protein>
    <recommendedName>
        <fullName evidence="3">CCHC-type domain-containing protein</fullName>
    </recommendedName>
</protein>
<dbReference type="InterPro" id="IPR001878">
    <property type="entry name" value="Znf_CCHC"/>
</dbReference>
<dbReference type="Pfam" id="PF00098">
    <property type="entry name" value="zf-CCHC"/>
    <property type="match status" value="1"/>
</dbReference>
<evidence type="ECO:0000313" key="4">
    <source>
        <dbReference type="EMBL" id="OWA54702.1"/>
    </source>
</evidence>
<dbReference type="SMART" id="SM00343">
    <property type="entry name" value="ZnF_C2HC"/>
    <property type="match status" value="1"/>
</dbReference>
<feature type="compositionally biased region" description="Polar residues" evidence="2">
    <location>
        <begin position="227"/>
        <end position="261"/>
    </location>
</feature>
<dbReference type="OrthoDB" id="427960at2759"/>
<comment type="caution">
    <text evidence="4">The sequence shown here is derived from an EMBL/GenBank/DDBJ whole genome shotgun (WGS) entry which is preliminary data.</text>
</comment>
<evidence type="ECO:0000256" key="2">
    <source>
        <dbReference type="SAM" id="MobiDB-lite"/>
    </source>
</evidence>
<dbReference type="InterPro" id="IPR036875">
    <property type="entry name" value="Znf_CCHC_sf"/>
</dbReference>
<feature type="region of interest" description="Disordered" evidence="2">
    <location>
        <begin position="313"/>
        <end position="349"/>
    </location>
</feature>
<feature type="domain" description="CCHC-type" evidence="3">
    <location>
        <begin position="972"/>
        <end position="987"/>
    </location>
</feature>
<keyword evidence="1" id="KW-0862">Zinc</keyword>
<dbReference type="GO" id="GO:0003676">
    <property type="term" value="F:nucleic acid binding"/>
    <property type="evidence" value="ECO:0007669"/>
    <property type="project" value="InterPro"/>
</dbReference>
<dbReference type="AlphaFoldDB" id="A0A9X6NIF2"/>
<evidence type="ECO:0000313" key="5">
    <source>
        <dbReference type="Proteomes" id="UP000192578"/>
    </source>
</evidence>
<feature type="compositionally biased region" description="Basic and acidic residues" evidence="2">
    <location>
        <begin position="568"/>
        <end position="581"/>
    </location>
</feature>
<feature type="region of interest" description="Disordered" evidence="2">
    <location>
        <begin position="29"/>
        <end position="69"/>
    </location>
</feature>